<evidence type="ECO:0008006" key="3">
    <source>
        <dbReference type="Google" id="ProtNLM"/>
    </source>
</evidence>
<dbReference type="RefSeq" id="WP_254019311.1">
    <property type="nucleotide sequence ID" value="NZ_CAKXZT010000130.1"/>
</dbReference>
<sequence>MNIFICWSEERSRLLAKVLGSYLPQFIPGLQETSLFMSDNIPKGTRWFDAVEKELERANAGLVCVTREALQSGWIHFEAGALARAVRKNEKQSGGALYTYLLGVSPDELRGPLGAFQSTTFDREDTKKLCAAIVTSMKPDAPRREEWEKAFDDNWTKFKDAVKTIGPLPADKLIPDLEEIFRRKTFNEPIEECARQSWIDRFTGARETIAGLRTYGATMKADNSYLLDLYNELLEELDGYAMNMGALLLTENRFEISPDDGKLAIGNGIKRACESRRGRIRQLVTHLLAPNCAPVLEAESRRYAKIPSFEAKKAIMIHPAEWEIQRTFNGKETSKLTKDQLSACAVSLWEFDRIYFYLVQERSVSANIGQLVECLEQEFEKLRAVDGGSSLIPLHYATRATKRTLARPAVRRKKAEISTKVRLLLTSIEQFLKEYDLDKSQQVRDNIKEFRALLDVPVGEAAGQRLSEEASPVASPY</sequence>
<dbReference type="EMBL" id="CAKXZT010000130">
    <property type="protein sequence ID" value="CAH2402774.1"/>
    <property type="molecule type" value="Genomic_DNA"/>
</dbReference>
<dbReference type="SUPFAM" id="SSF52200">
    <property type="entry name" value="Toll/Interleukin receptor TIR domain"/>
    <property type="match status" value="1"/>
</dbReference>
<organism evidence="1 2">
    <name type="scientific">Mesorhizobium escarrei</name>
    <dbReference type="NCBI Taxonomy" id="666018"/>
    <lineage>
        <taxon>Bacteria</taxon>
        <taxon>Pseudomonadati</taxon>
        <taxon>Pseudomonadota</taxon>
        <taxon>Alphaproteobacteria</taxon>
        <taxon>Hyphomicrobiales</taxon>
        <taxon>Phyllobacteriaceae</taxon>
        <taxon>Mesorhizobium</taxon>
    </lineage>
</organism>
<gene>
    <name evidence="1" type="ORF">MES5069_350047</name>
</gene>
<dbReference type="InterPro" id="IPR035897">
    <property type="entry name" value="Toll_tir_struct_dom_sf"/>
</dbReference>
<reference evidence="1 2" key="1">
    <citation type="submission" date="2022-03" db="EMBL/GenBank/DDBJ databases">
        <authorList>
            <person name="Brunel B."/>
        </authorList>
    </citation>
    <scope>NUCLEOTIDE SEQUENCE [LARGE SCALE GENOMIC DNA]</scope>
    <source>
        <strain evidence="1">STM5069sample</strain>
    </source>
</reference>
<dbReference type="Gene3D" id="3.40.50.10140">
    <property type="entry name" value="Toll/interleukin-1 receptor homology (TIR) domain"/>
    <property type="match status" value="1"/>
</dbReference>
<proteinExistence type="predicted"/>
<comment type="caution">
    <text evidence="1">The sequence shown here is derived from an EMBL/GenBank/DDBJ whole genome shotgun (WGS) entry which is preliminary data.</text>
</comment>
<dbReference type="Proteomes" id="UP001153050">
    <property type="component" value="Unassembled WGS sequence"/>
</dbReference>
<name>A0ABM9E194_9HYPH</name>
<evidence type="ECO:0000313" key="1">
    <source>
        <dbReference type="EMBL" id="CAH2402774.1"/>
    </source>
</evidence>
<accession>A0ABM9E194</accession>
<keyword evidence="2" id="KW-1185">Reference proteome</keyword>
<evidence type="ECO:0000313" key="2">
    <source>
        <dbReference type="Proteomes" id="UP001153050"/>
    </source>
</evidence>
<protein>
    <recommendedName>
        <fullName evidence="3">TIR domain-containing protein</fullName>
    </recommendedName>
</protein>